<dbReference type="CDD" id="cd00303">
    <property type="entry name" value="retropepsin_like"/>
    <property type="match status" value="1"/>
</dbReference>
<feature type="compositionally biased region" description="Basic and acidic residues" evidence="1">
    <location>
        <begin position="157"/>
        <end position="172"/>
    </location>
</feature>
<evidence type="ECO:0000256" key="1">
    <source>
        <dbReference type="SAM" id="MobiDB-lite"/>
    </source>
</evidence>
<evidence type="ECO:0008006" key="4">
    <source>
        <dbReference type="Google" id="ProtNLM"/>
    </source>
</evidence>
<dbReference type="EMBL" id="SDMP01000002">
    <property type="protein sequence ID" value="RYR73586.1"/>
    <property type="molecule type" value="Genomic_DNA"/>
</dbReference>
<comment type="caution">
    <text evidence="2">The sequence shown here is derived from an EMBL/GenBank/DDBJ whole genome shotgun (WGS) entry which is preliminary data.</text>
</comment>
<dbReference type="Proteomes" id="UP000289738">
    <property type="component" value="Chromosome A02"/>
</dbReference>
<feature type="compositionally biased region" description="Basic and acidic residues" evidence="1">
    <location>
        <begin position="122"/>
        <end position="131"/>
    </location>
</feature>
<dbReference type="PANTHER" id="PTHR33067:SF9">
    <property type="entry name" value="RNA-DIRECTED DNA POLYMERASE"/>
    <property type="match status" value="1"/>
</dbReference>
<dbReference type="PANTHER" id="PTHR33067">
    <property type="entry name" value="RNA-DIRECTED DNA POLYMERASE-RELATED"/>
    <property type="match status" value="1"/>
</dbReference>
<feature type="compositionally biased region" description="Basic residues" evidence="1">
    <location>
        <begin position="199"/>
        <end position="209"/>
    </location>
</feature>
<sequence>MIDKGLCDLGASINLMPLSLMKKLQINELTPTDVIIRLADKTQKQAIGMVEHVLVKVWSYYLPTDFVVLEMDENPIYPIILGRPFLATARALIDVERGELVLRIHDEQLTFNVFNLSQEASQENKESREEQNEALMQETNKEAQTTQLEIPLVGKPHIQEEPHSKVIQREPEPPESCRGNNKDPLRKESIESKQASRDTKKKVPRGWRNKKIPTEDFSLGDEVISTYFLSIPPHLPTIPSQLPPVYTINKILSLEHIELINKANGHRFTPRGEDFKHYQPP</sequence>
<feature type="region of interest" description="Disordered" evidence="1">
    <location>
        <begin position="120"/>
        <end position="209"/>
    </location>
</feature>
<protein>
    <recommendedName>
        <fullName evidence="4">Aspartic peptidase DDI1-type domain-containing protein</fullName>
    </recommendedName>
</protein>
<reference evidence="2 3" key="1">
    <citation type="submission" date="2019-01" db="EMBL/GenBank/DDBJ databases">
        <title>Sequencing of cultivated peanut Arachis hypogaea provides insights into genome evolution and oil improvement.</title>
        <authorList>
            <person name="Chen X."/>
        </authorList>
    </citation>
    <scope>NUCLEOTIDE SEQUENCE [LARGE SCALE GENOMIC DNA]</scope>
    <source>
        <strain evidence="3">cv. Fuhuasheng</strain>
        <tissue evidence="2">Leaves</tissue>
    </source>
</reference>
<organism evidence="2 3">
    <name type="scientific">Arachis hypogaea</name>
    <name type="common">Peanut</name>
    <dbReference type="NCBI Taxonomy" id="3818"/>
    <lineage>
        <taxon>Eukaryota</taxon>
        <taxon>Viridiplantae</taxon>
        <taxon>Streptophyta</taxon>
        <taxon>Embryophyta</taxon>
        <taxon>Tracheophyta</taxon>
        <taxon>Spermatophyta</taxon>
        <taxon>Magnoliopsida</taxon>
        <taxon>eudicotyledons</taxon>
        <taxon>Gunneridae</taxon>
        <taxon>Pentapetalae</taxon>
        <taxon>rosids</taxon>
        <taxon>fabids</taxon>
        <taxon>Fabales</taxon>
        <taxon>Fabaceae</taxon>
        <taxon>Papilionoideae</taxon>
        <taxon>50 kb inversion clade</taxon>
        <taxon>dalbergioids sensu lato</taxon>
        <taxon>Dalbergieae</taxon>
        <taxon>Pterocarpus clade</taxon>
        <taxon>Arachis</taxon>
    </lineage>
</organism>
<name>A0A445EDK0_ARAHY</name>
<dbReference type="InterPro" id="IPR021109">
    <property type="entry name" value="Peptidase_aspartic_dom_sf"/>
</dbReference>
<keyword evidence="3" id="KW-1185">Reference proteome</keyword>
<dbReference type="AlphaFoldDB" id="A0A445EDK0"/>
<dbReference type="Gene3D" id="2.40.70.10">
    <property type="entry name" value="Acid Proteases"/>
    <property type="match status" value="1"/>
</dbReference>
<evidence type="ECO:0000313" key="2">
    <source>
        <dbReference type="EMBL" id="RYR73586.1"/>
    </source>
</evidence>
<evidence type="ECO:0000313" key="3">
    <source>
        <dbReference type="Proteomes" id="UP000289738"/>
    </source>
</evidence>
<feature type="compositionally biased region" description="Basic and acidic residues" evidence="1">
    <location>
        <begin position="180"/>
        <end position="198"/>
    </location>
</feature>
<gene>
    <name evidence="2" type="ORF">Ahy_A02g008009</name>
</gene>
<proteinExistence type="predicted"/>
<accession>A0A445EDK0</accession>